<keyword evidence="4" id="KW-0812">Transmembrane</keyword>
<evidence type="ECO:0000256" key="3">
    <source>
        <dbReference type="ARBA" id="ARBA00022475"/>
    </source>
</evidence>
<accession>A0A7S0ZJI5</accession>
<keyword evidence="7" id="KW-0472">Membrane</keyword>
<keyword evidence="5" id="KW-1133">Transmembrane helix</keyword>
<evidence type="ECO:0000256" key="4">
    <source>
        <dbReference type="ARBA" id="ARBA00022692"/>
    </source>
</evidence>
<dbReference type="AlphaFoldDB" id="A0A7S0ZJI5"/>
<dbReference type="GO" id="GO:0005254">
    <property type="term" value="F:chloride channel activity"/>
    <property type="evidence" value="ECO:0007669"/>
    <property type="project" value="InterPro"/>
</dbReference>
<gene>
    <name evidence="8" type="ORF">TOLI1172_LOCUS8273</name>
</gene>
<evidence type="ECO:0000256" key="6">
    <source>
        <dbReference type="ARBA" id="ARBA00023065"/>
    </source>
</evidence>
<evidence type="ECO:0000256" key="7">
    <source>
        <dbReference type="ARBA" id="ARBA00023136"/>
    </source>
</evidence>
<evidence type="ECO:0000256" key="5">
    <source>
        <dbReference type="ARBA" id="ARBA00022989"/>
    </source>
</evidence>
<dbReference type="InterPro" id="IPR044669">
    <property type="entry name" value="YneE/VCCN1/2-like"/>
</dbReference>
<protein>
    <submittedName>
        <fullName evidence="8">Uncharacterized protein</fullName>
    </submittedName>
</protein>
<dbReference type="EMBL" id="HBFP01011446">
    <property type="protein sequence ID" value="CAD8823874.1"/>
    <property type="molecule type" value="Transcribed_RNA"/>
</dbReference>
<sequence>MAAFVSAGGVPVQKSGLGTARVSSFVGVAPAVNVAKGAARKVSGVNTIRCAIQRPERYVSSDWFRNLLSLPRSVVLYRIRSHIFTNVAASAGIVAMYNAYPELPIWHVSPMPHQLLGTVMGLLLVFRTNAAYDRFWEARKLWGSLVNRTRSMSAATISYFGTNINSDPEGTMEIVLLVVSFVQSLSLHLRGQPLEDQLDELLSPAQVSAIKAANNKPLFVAQLLSLRIAKAFENRGARSGNTVAERDTLERAVADLIDIMGACERIVKTPVPLSYSRHTSRFLSIWCLTLPILLVEKEGWIVLPGMAFLSWALFSIEEVGHMIEDPFLFHKVSLPIDQYAATIRNDLLGLLDFLPLHRSENAPVPIAPAIGVSYSSANGAAKAPSASVMDPLEVDQETYSSS</sequence>
<keyword evidence="2" id="KW-0813">Transport</keyword>
<comment type="subcellular location">
    <subcellularLocation>
        <location evidence="1">Cell membrane</location>
        <topology evidence="1">Multi-pass membrane protein</topology>
    </subcellularLocation>
</comment>
<dbReference type="PANTHER" id="PTHR33281:SF19">
    <property type="entry name" value="VOLTAGE-DEPENDENT ANION CHANNEL-FORMING PROTEIN YNEE"/>
    <property type="match status" value="1"/>
</dbReference>
<keyword evidence="6" id="KW-0406">Ion transport</keyword>
<evidence type="ECO:0000256" key="2">
    <source>
        <dbReference type="ARBA" id="ARBA00022448"/>
    </source>
</evidence>
<reference evidence="8" key="1">
    <citation type="submission" date="2021-01" db="EMBL/GenBank/DDBJ databases">
        <authorList>
            <person name="Corre E."/>
            <person name="Pelletier E."/>
            <person name="Niang G."/>
            <person name="Scheremetjew M."/>
            <person name="Finn R."/>
            <person name="Kale V."/>
            <person name="Holt S."/>
            <person name="Cochrane G."/>
            <person name="Meng A."/>
            <person name="Brown T."/>
            <person name="Cohen L."/>
        </authorList>
    </citation>
    <scope>NUCLEOTIDE SEQUENCE</scope>
    <source>
        <strain evidence="8">CCMP3278</strain>
    </source>
</reference>
<proteinExistence type="predicted"/>
<evidence type="ECO:0000256" key="1">
    <source>
        <dbReference type="ARBA" id="ARBA00004651"/>
    </source>
</evidence>
<dbReference type="PANTHER" id="PTHR33281">
    <property type="entry name" value="UPF0187 PROTEIN YNEE"/>
    <property type="match status" value="1"/>
</dbReference>
<organism evidence="8">
    <name type="scientific">Timspurckia oligopyrenoides</name>
    <dbReference type="NCBI Taxonomy" id="708627"/>
    <lineage>
        <taxon>Eukaryota</taxon>
        <taxon>Rhodophyta</taxon>
        <taxon>Bangiophyceae</taxon>
        <taxon>Porphyridiales</taxon>
        <taxon>Porphyridiaceae</taxon>
        <taxon>Timspurckia</taxon>
    </lineage>
</organism>
<keyword evidence="3" id="KW-1003">Cell membrane</keyword>
<name>A0A7S0ZJI5_9RHOD</name>
<dbReference type="Pfam" id="PF25539">
    <property type="entry name" value="Bestrophin_2"/>
    <property type="match status" value="1"/>
</dbReference>
<evidence type="ECO:0000313" key="8">
    <source>
        <dbReference type="EMBL" id="CAD8823874.1"/>
    </source>
</evidence>
<dbReference type="GO" id="GO:0005886">
    <property type="term" value="C:plasma membrane"/>
    <property type="evidence" value="ECO:0007669"/>
    <property type="project" value="UniProtKB-SubCell"/>
</dbReference>